<sequence length="748" mass="85569">MENGRKTQGIQEKQGDENKNKGEQEEYKESKRNTRRARGIQGEQEKSKESKRNTRRARGIEGEQEEFKESKRNTRRARGIQREQEEFKESKRNRKRAGRIQREKEEYKESKGNTRRARGIQGEQEEYKESKRNSKRARGIQREQEEFKENKRNTRRVRGIQESKRNTRRARGIQREQEEYKENKRNTRRARGIQGEQEEYKESKRNSKRARGIQREQEEYKESKRNSKRARGIQREQEEFKESKRNTKRARGIQGEQEEYKENKKKQGIFFVALVWAFGVSGAVQMSGDAGPVLTLELIGSTRDVVTTRYTLVATAGAVLVAVAYPRLVDASDSVFALELAGQAVRRVRGGGVTTNLFVRSIGTVQIAVASPSRRDAEVFRAVELCLRRARRVGAVLLVGSVPAVVISVAHPALLDTFAVSAGELVRPTHRHNTVRSLLASSIRQNASYEVYEEVGCVSSDGSTRRPDIIIIDRQKDKGVILDPTIRFEMHEEQPQEVCREKQVIYEPCCQHLGAQYHITHWTVFGLMFGARGTIPRETLNQLKQFKISDATIDAIGSHVLKSSLAIISNHLYPTNFYLLARESAKITVPKERSKEYAIRKAQDNRKGLELNGLHQVLVYADDVNMLGENPQTIRENKEILLEASKEIGLEVNPEKKKYMIMSRDENIREMCFWTTLAFQLSSEAQRLIFRGRAVPNESCGPRGGAQDRPAINTPYHQVDMSATLTATAAQVTAHDVRVESQQKLRDM</sequence>
<comment type="caution">
    <text evidence="3">The sequence shown here is derived from an EMBL/GenBank/DDBJ whole genome shotgun (WGS) entry which is preliminary data.</text>
</comment>
<evidence type="ECO:0000256" key="1">
    <source>
        <dbReference type="SAM" id="MobiDB-lite"/>
    </source>
</evidence>
<feature type="compositionally biased region" description="Basic and acidic residues" evidence="1">
    <location>
        <begin position="43"/>
        <end position="72"/>
    </location>
</feature>
<protein>
    <recommendedName>
        <fullName evidence="5">Reverse transcriptase domain-containing protein</fullName>
    </recommendedName>
</protein>
<feature type="compositionally biased region" description="Basic and acidic residues" evidence="1">
    <location>
        <begin position="173"/>
        <end position="185"/>
    </location>
</feature>
<feature type="transmembrane region" description="Helical" evidence="2">
    <location>
        <begin position="395"/>
        <end position="415"/>
    </location>
</feature>
<feature type="compositionally biased region" description="Polar residues" evidence="1">
    <location>
        <begin position="1"/>
        <end position="11"/>
    </location>
</feature>
<dbReference type="Proteomes" id="UP001148838">
    <property type="component" value="Unassembled WGS sequence"/>
</dbReference>
<reference evidence="3 4" key="1">
    <citation type="journal article" date="2022" name="Allergy">
        <title>Genome assembly and annotation of Periplaneta americana reveal a comprehensive cockroach allergen profile.</title>
        <authorList>
            <person name="Wang L."/>
            <person name="Xiong Q."/>
            <person name="Saelim N."/>
            <person name="Wang L."/>
            <person name="Nong W."/>
            <person name="Wan A.T."/>
            <person name="Shi M."/>
            <person name="Liu X."/>
            <person name="Cao Q."/>
            <person name="Hui J.H.L."/>
            <person name="Sookrung N."/>
            <person name="Leung T.F."/>
            <person name="Tungtrongchitr A."/>
            <person name="Tsui S.K.W."/>
        </authorList>
    </citation>
    <scope>NUCLEOTIDE SEQUENCE [LARGE SCALE GENOMIC DNA]</scope>
    <source>
        <strain evidence="3">PWHHKU_190912</strain>
    </source>
</reference>
<keyword evidence="2" id="KW-1133">Transmembrane helix</keyword>
<feature type="region of interest" description="Disordered" evidence="1">
    <location>
        <begin position="1"/>
        <end position="259"/>
    </location>
</feature>
<feature type="compositionally biased region" description="Basic and acidic residues" evidence="1">
    <location>
        <begin position="13"/>
        <end position="32"/>
    </location>
</feature>
<gene>
    <name evidence="3" type="ORF">ANN_23516</name>
</gene>
<feature type="compositionally biased region" description="Basic and acidic residues" evidence="1">
    <location>
        <begin position="233"/>
        <end position="245"/>
    </location>
</feature>
<evidence type="ECO:0000313" key="4">
    <source>
        <dbReference type="Proteomes" id="UP001148838"/>
    </source>
</evidence>
<name>A0ABQ8SM80_PERAM</name>
<evidence type="ECO:0000256" key="2">
    <source>
        <dbReference type="SAM" id="Phobius"/>
    </source>
</evidence>
<feature type="compositionally biased region" description="Basic and acidic residues" evidence="1">
    <location>
        <begin position="213"/>
        <end position="225"/>
    </location>
</feature>
<organism evidence="3 4">
    <name type="scientific">Periplaneta americana</name>
    <name type="common">American cockroach</name>
    <name type="synonym">Blatta americana</name>
    <dbReference type="NCBI Taxonomy" id="6978"/>
    <lineage>
        <taxon>Eukaryota</taxon>
        <taxon>Metazoa</taxon>
        <taxon>Ecdysozoa</taxon>
        <taxon>Arthropoda</taxon>
        <taxon>Hexapoda</taxon>
        <taxon>Insecta</taxon>
        <taxon>Pterygota</taxon>
        <taxon>Neoptera</taxon>
        <taxon>Polyneoptera</taxon>
        <taxon>Dictyoptera</taxon>
        <taxon>Blattodea</taxon>
        <taxon>Blattoidea</taxon>
        <taxon>Blattidae</taxon>
        <taxon>Blattinae</taxon>
        <taxon>Periplaneta</taxon>
    </lineage>
</organism>
<feature type="compositionally biased region" description="Basic and acidic residues" evidence="1">
    <location>
        <begin position="80"/>
        <end position="90"/>
    </location>
</feature>
<accession>A0ABQ8SM80</accession>
<keyword evidence="2" id="KW-0472">Membrane</keyword>
<dbReference type="EMBL" id="JAJSOF020000025">
    <property type="protein sequence ID" value="KAJ4434944.1"/>
    <property type="molecule type" value="Genomic_DNA"/>
</dbReference>
<keyword evidence="4" id="KW-1185">Reference proteome</keyword>
<feature type="compositionally biased region" description="Basic and acidic residues" evidence="1">
    <location>
        <begin position="140"/>
        <end position="152"/>
    </location>
</feature>
<feature type="transmembrane region" description="Helical" evidence="2">
    <location>
        <begin position="307"/>
        <end position="325"/>
    </location>
</feature>
<feature type="compositionally biased region" description="Basic and acidic residues" evidence="1">
    <location>
        <begin position="100"/>
        <end position="112"/>
    </location>
</feature>
<evidence type="ECO:0008006" key="5">
    <source>
        <dbReference type="Google" id="ProtNLM"/>
    </source>
</evidence>
<proteinExistence type="predicted"/>
<evidence type="ECO:0000313" key="3">
    <source>
        <dbReference type="EMBL" id="KAJ4434944.1"/>
    </source>
</evidence>
<feature type="transmembrane region" description="Helical" evidence="2">
    <location>
        <begin position="268"/>
        <end position="287"/>
    </location>
</feature>
<keyword evidence="2" id="KW-0812">Transmembrane</keyword>